<organism evidence="3 4">
    <name type="scientific">Hypothenemus hampei</name>
    <name type="common">Coffee berry borer</name>
    <dbReference type="NCBI Taxonomy" id="57062"/>
    <lineage>
        <taxon>Eukaryota</taxon>
        <taxon>Metazoa</taxon>
        <taxon>Ecdysozoa</taxon>
        <taxon>Arthropoda</taxon>
        <taxon>Hexapoda</taxon>
        <taxon>Insecta</taxon>
        <taxon>Pterygota</taxon>
        <taxon>Neoptera</taxon>
        <taxon>Endopterygota</taxon>
        <taxon>Coleoptera</taxon>
        <taxon>Polyphaga</taxon>
        <taxon>Cucujiformia</taxon>
        <taxon>Curculionidae</taxon>
        <taxon>Scolytinae</taxon>
        <taxon>Hypothenemus</taxon>
    </lineage>
</organism>
<gene>
    <name evidence="3" type="ORF">ABEB36_004025</name>
</gene>
<feature type="signal peptide" evidence="2">
    <location>
        <begin position="1"/>
        <end position="23"/>
    </location>
</feature>
<dbReference type="InterPro" id="IPR026321">
    <property type="entry name" value="CC134"/>
</dbReference>
<dbReference type="Pfam" id="PF15002">
    <property type="entry name" value="ERK-JNK_inhib"/>
    <property type="match status" value="1"/>
</dbReference>
<dbReference type="Proteomes" id="UP001566132">
    <property type="component" value="Unassembled WGS sequence"/>
</dbReference>
<protein>
    <recommendedName>
        <fullName evidence="5">Coiled-coil domain-containing protein 134</fullName>
    </recommendedName>
</protein>
<dbReference type="EMBL" id="JBDJPC010000003">
    <property type="protein sequence ID" value="KAL1509262.1"/>
    <property type="molecule type" value="Genomic_DNA"/>
</dbReference>
<comment type="caution">
    <text evidence="3">The sequence shown here is derived from an EMBL/GenBank/DDBJ whole genome shotgun (WGS) entry which is preliminary data.</text>
</comment>
<reference evidence="3 4" key="1">
    <citation type="submission" date="2024-05" db="EMBL/GenBank/DDBJ databases">
        <title>Genetic variation in Jamaican populations of the coffee berry borer (Hypothenemus hampei).</title>
        <authorList>
            <person name="Errbii M."/>
            <person name="Myrie A."/>
        </authorList>
    </citation>
    <scope>NUCLEOTIDE SEQUENCE [LARGE SCALE GENOMIC DNA]</scope>
    <source>
        <strain evidence="3">JA-Hopewell-2020-01-JO</strain>
        <tissue evidence="3">Whole body</tissue>
    </source>
</reference>
<dbReference type="AlphaFoldDB" id="A0ABD1F1Z0"/>
<dbReference type="PANTHER" id="PTHR14735">
    <property type="entry name" value="COILED-COIL DOMAIN-CONTAINING PROTEIN 134"/>
    <property type="match status" value="1"/>
</dbReference>
<feature type="region of interest" description="Disordered" evidence="1">
    <location>
        <begin position="177"/>
        <end position="218"/>
    </location>
</feature>
<evidence type="ECO:0000256" key="2">
    <source>
        <dbReference type="SAM" id="SignalP"/>
    </source>
</evidence>
<sequence>MFKVSLKFIFLTLLLILDHENDANEINESEVAEQLYKKLLKRQRAEQLAAIKSFQKIKNSDKHLQMVTLIAEKVFTTIQDSRAIIESSPFIPGVSEFPLDDKIRDALSNIIENTALFSEIILRFPDISISVLKTNNNWDIILQWGIAYCYQVKYLLDDSTIKVLSLASQELNHVPRDPNYINPYRKSQEEEERLEEEERKLRKKKKKLRKGPRLHDEF</sequence>
<keyword evidence="4" id="KW-1185">Reference proteome</keyword>
<evidence type="ECO:0008006" key="5">
    <source>
        <dbReference type="Google" id="ProtNLM"/>
    </source>
</evidence>
<evidence type="ECO:0000313" key="3">
    <source>
        <dbReference type="EMBL" id="KAL1509262.1"/>
    </source>
</evidence>
<name>A0ABD1F1Z0_HYPHA</name>
<keyword evidence="2" id="KW-0732">Signal</keyword>
<evidence type="ECO:0000256" key="1">
    <source>
        <dbReference type="SAM" id="MobiDB-lite"/>
    </source>
</evidence>
<proteinExistence type="predicted"/>
<dbReference type="PANTHER" id="PTHR14735:SF1">
    <property type="entry name" value="COILED-COIL DOMAIN-CONTAINING PROTEIN 134"/>
    <property type="match status" value="1"/>
</dbReference>
<feature type="compositionally biased region" description="Basic residues" evidence="1">
    <location>
        <begin position="201"/>
        <end position="212"/>
    </location>
</feature>
<feature type="chain" id="PRO_5044889961" description="Coiled-coil domain-containing protein 134" evidence="2">
    <location>
        <begin position="24"/>
        <end position="218"/>
    </location>
</feature>
<evidence type="ECO:0000313" key="4">
    <source>
        <dbReference type="Proteomes" id="UP001566132"/>
    </source>
</evidence>
<accession>A0ABD1F1Z0</accession>